<dbReference type="NCBIfam" id="TIGR02547">
    <property type="entry name" value="casA_cse1"/>
    <property type="match status" value="1"/>
</dbReference>
<reference evidence="2" key="1">
    <citation type="journal article" date="2019" name="Int. J. Syst. Evol. Microbiol.">
        <title>The Global Catalogue of Microorganisms (GCM) 10K type strain sequencing project: providing services to taxonomists for standard genome sequencing and annotation.</title>
        <authorList>
            <consortium name="The Broad Institute Genomics Platform"/>
            <consortium name="The Broad Institute Genome Sequencing Center for Infectious Disease"/>
            <person name="Wu L."/>
            <person name="Ma J."/>
        </authorList>
    </citation>
    <scope>NUCLEOTIDE SEQUENCE [LARGE SCALE GENOMIC DNA]</scope>
    <source>
        <strain evidence="2">CCM 7043</strain>
    </source>
</reference>
<proteinExistence type="predicted"/>
<dbReference type="InterPro" id="IPR013381">
    <property type="entry name" value="CRISPR-assoc_prot_Cse1"/>
</dbReference>
<dbReference type="Proteomes" id="UP001597114">
    <property type="component" value="Unassembled WGS sequence"/>
</dbReference>
<dbReference type="InterPro" id="IPR013382">
    <property type="entry name" value="CRISPR-assoc_prot_Cse2"/>
</dbReference>
<dbReference type="InterPro" id="IPR038287">
    <property type="entry name" value="Cse2_sf"/>
</dbReference>
<sequence>MTGIAVCPSDQATFDLIHEPWIRVRDLEGVLTEYGVLRTLERAHRLAGLSGDVPTQTFALTRMLLAVLHGALQGPQDDGQWQELWEAPELPVARIAGYLASHSDRFDLFSSATPFFQVADLHTAKGETSELSKLIADVPNGVPFFTTRFGGELSLSYAEAARWVVHCQAFDCSGIKSGAVGDARVKSGKGYSIGVAWSGRLGGVLLEGRTLKETLLLNLPARDFGPGARDPASDLPAWEREPVGAAEEVEGGRPATGPIDLYTWQSRRIRLVPSSGRVVRVLICNGERSSPENMQGLEPHTAWRRSAAQEKKLGRPLVYMPREHDPDRAIWRGLPALLPGAASHRTGRPVTAPAPGVLEWLGHLDLERRIARDFPVRVRAIGMIYGSQSSVTDDIVDDSLALPAVLARQDARELARIAISGVEAAEKAAWALGGLAGDLVAAAGGECVGPRSRAIEGVHAELDGPFRHWLSDLHADCDTEAVQTDWHTTVFAMVGRAAEELLASVAPASWEGRPVRGRILTAAHAEARFGADLRAALPFASTPFAACGTGTTSRLEDSADVALSAPSGAASWPRLGRVGTFVDVQITGLQRRVLGVPRDPTAVAALARLRRGVGKQPGELVDILEFTVADELPPDSRDGVPSREANAAYVAMTLFGLHQQSCGEPMHRRGRGLGAALRASHRGYPKAVPEQIRRRFCVIGTAASFTELAHHLRAAVQVLRAEGVPVDYGLLADQLVAWQRPGGADRVRLRWWREFYRTERPPAEASATVAAC</sequence>
<name>A0ABW4F4X2_9PSEU</name>
<dbReference type="Pfam" id="PF09481">
    <property type="entry name" value="CRISPR_Cse1"/>
    <property type="match status" value="1"/>
</dbReference>
<comment type="caution">
    <text evidence="1">The sequence shown here is derived from an EMBL/GenBank/DDBJ whole genome shotgun (WGS) entry which is preliminary data.</text>
</comment>
<dbReference type="Pfam" id="PF09485">
    <property type="entry name" value="CRISPR_Cse2"/>
    <property type="match status" value="1"/>
</dbReference>
<evidence type="ECO:0000313" key="2">
    <source>
        <dbReference type="Proteomes" id="UP001597114"/>
    </source>
</evidence>
<dbReference type="CDD" id="cd09731">
    <property type="entry name" value="Cse2_I-E"/>
    <property type="match status" value="1"/>
</dbReference>
<protein>
    <submittedName>
        <fullName evidence="1">Type I-E CRISPR-associated protein Cse1/CasA</fullName>
    </submittedName>
</protein>
<gene>
    <name evidence="1" type="primary">casA</name>
    <name evidence="1" type="synonym">cse1</name>
    <name evidence="1" type="ORF">ACFSJD_34795</name>
</gene>
<dbReference type="RefSeq" id="WP_344728206.1">
    <property type="nucleotide sequence ID" value="NZ_BAAAUS010000049.1"/>
</dbReference>
<organism evidence="1 2">
    <name type="scientific">Pseudonocardia yunnanensis</name>
    <dbReference type="NCBI Taxonomy" id="58107"/>
    <lineage>
        <taxon>Bacteria</taxon>
        <taxon>Bacillati</taxon>
        <taxon>Actinomycetota</taxon>
        <taxon>Actinomycetes</taxon>
        <taxon>Pseudonocardiales</taxon>
        <taxon>Pseudonocardiaceae</taxon>
        <taxon>Pseudonocardia</taxon>
    </lineage>
</organism>
<dbReference type="Gene3D" id="1.10.132.100">
    <property type="match status" value="1"/>
</dbReference>
<keyword evidence="2" id="KW-1185">Reference proteome</keyword>
<accession>A0ABW4F4X2</accession>
<dbReference type="CDD" id="cd09729">
    <property type="entry name" value="Cse1_I-E"/>
    <property type="match status" value="1"/>
</dbReference>
<evidence type="ECO:0000313" key="1">
    <source>
        <dbReference type="EMBL" id="MFD1522706.1"/>
    </source>
</evidence>
<dbReference type="EMBL" id="JBHUCO010000047">
    <property type="protein sequence ID" value="MFD1522706.1"/>
    <property type="molecule type" value="Genomic_DNA"/>
</dbReference>
<dbReference type="Gene3D" id="1.10.520.40">
    <property type="entry name" value="CRISPR-associated protein Cse2"/>
    <property type="match status" value="1"/>
</dbReference>
<dbReference type="NCBIfam" id="TIGR02548">
    <property type="entry name" value="casB_cse2"/>
    <property type="match status" value="1"/>
</dbReference>